<keyword evidence="4" id="KW-1185">Reference proteome</keyword>
<gene>
    <name evidence="3" type="ORF">MAXJ12_11837</name>
</gene>
<evidence type="ECO:0000313" key="4">
    <source>
        <dbReference type="Proteomes" id="UP000003250"/>
    </source>
</evidence>
<name>H0HQD7_9HYPH</name>
<sequence length="65" mass="7227">MAYEAEIDRSYLGSLERGEKNPTVRLLFRIADVLQCTVPDLVTKSAAPVPKNLPRGRKSKRGQGE</sequence>
<proteinExistence type="predicted"/>
<organism evidence="3 4">
    <name type="scientific">Mesorhizobium alhagi CCNWXJ12-2</name>
    <dbReference type="NCBI Taxonomy" id="1107882"/>
    <lineage>
        <taxon>Bacteria</taxon>
        <taxon>Pseudomonadati</taxon>
        <taxon>Pseudomonadota</taxon>
        <taxon>Alphaproteobacteria</taxon>
        <taxon>Hyphomicrobiales</taxon>
        <taxon>Phyllobacteriaceae</taxon>
        <taxon>Allomesorhizobium</taxon>
    </lineage>
</organism>
<accession>H0HQD7</accession>
<protein>
    <recommendedName>
        <fullName evidence="2">HTH cro/C1-type domain-containing protein</fullName>
    </recommendedName>
</protein>
<dbReference type="InterPro" id="IPR010982">
    <property type="entry name" value="Lambda_DNA-bd_dom_sf"/>
</dbReference>
<feature type="domain" description="HTH cro/C1-type" evidence="2">
    <location>
        <begin position="1"/>
        <end position="41"/>
    </location>
</feature>
<dbReference type="GO" id="GO:0003677">
    <property type="term" value="F:DNA binding"/>
    <property type="evidence" value="ECO:0007669"/>
    <property type="project" value="InterPro"/>
</dbReference>
<dbReference type="InterPro" id="IPR001387">
    <property type="entry name" value="Cro/C1-type_HTH"/>
</dbReference>
<dbReference type="EMBL" id="AHAM01000088">
    <property type="protein sequence ID" value="EHK57059.1"/>
    <property type="molecule type" value="Genomic_DNA"/>
</dbReference>
<dbReference type="AlphaFoldDB" id="H0HQD7"/>
<dbReference type="Pfam" id="PF01381">
    <property type="entry name" value="HTH_3"/>
    <property type="match status" value="1"/>
</dbReference>
<evidence type="ECO:0000313" key="3">
    <source>
        <dbReference type="EMBL" id="EHK57059.1"/>
    </source>
</evidence>
<evidence type="ECO:0000259" key="2">
    <source>
        <dbReference type="PROSITE" id="PS50943"/>
    </source>
</evidence>
<reference evidence="3 4" key="1">
    <citation type="journal article" date="2012" name="J. Bacteriol.">
        <title>Draft Genome Sequence of Mesorhizobium alhagi CCNWXJ12-2T, a Novel Salt-Resistant Species Isolated from the Desert of Northwestern China.</title>
        <authorList>
            <person name="Zhou M."/>
            <person name="Chen W."/>
            <person name="Chen H."/>
            <person name="Wei G."/>
        </authorList>
    </citation>
    <scope>NUCLEOTIDE SEQUENCE [LARGE SCALE GENOMIC DNA]</scope>
    <source>
        <strain evidence="3 4">CCNWXJ12-2</strain>
    </source>
</reference>
<feature type="region of interest" description="Disordered" evidence="1">
    <location>
        <begin position="44"/>
        <end position="65"/>
    </location>
</feature>
<evidence type="ECO:0000256" key="1">
    <source>
        <dbReference type="SAM" id="MobiDB-lite"/>
    </source>
</evidence>
<dbReference type="SUPFAM" id="SSF47413">
    <property type="entry name" value="lambda repressor-like DNA-binding domains"/>
    <property type="match status" value="1"/>
</dbReference>
<dbReference type="PATRIC" id="fig|1107882.3.peg.2321"/>
<dbReference type="Proteomes" id="UP000003250">
    <property type="component" value="Unassembled WGS sequence"/>
</dbReference>
<feature type="compositionally biased region" description="Basic residues" evidence="1">
    <location>
        <begin position="54"/>
        <end position="65"/>
    </location>
</feature>
<dbReference type="Gene3D" id="1.10.260.40">
    <property type="entry name" value="lambda repressor-like DNA-binding domains"/>
    <property type="match status" value="1"/>
</dbReference>
<dbReference type="CDD" id="cd00093">
    <property type="entry name" value="HTH_XRE"/>
    <property type="match status" value="1"/>
</dbReference>
<dbReference type="PROSITE" id="PS50943">
    <property type="entry name" value="HTH_CROC1"/>
    <property type="match status" value="1"/>
</dbReference>